<dbReference type="Pfam" id="PF16363">
    <property type="entry name" value="GDP_Man_Dehyd"/>
    <property type="match status" value="1"/>
</dbReference>
<name>A0A8R1DMC6_CAEJA</name>
<proteinExistence type="predicted"/>
<dbReference type="AlphaFoldDB" id="A0A8R1DMC6"/>
<protein>
    <submittedName>
        <fullName evidence="2">NAD(P)-bd_dom domain-containing protein</fullName>
    </submittedName>
</protein>
<dbReference type="InterPro" id="IPR036291">
    <property type="entry name" value="NAD(P)-bd_dom_sf"/>
</dbReference>
<keyword evidence="3" id="KW-1185">Reference proteome</keyword>
<dbReference type="GO" id="GO:0003824">
    <property type="term" value="F:catalytic activity"/>
    <property type="evidence" value="ECO:0007669"/>
    <property type="project" value="UniProtKB-ARBA"/>
</dbReference>
<evidence type="ECO:0000313" key="3">
    <source>
        <dbReference type="Proteomes" id="UP000005237"/>
    </source>
</evidence>
<dbReference type="Proteomes" id="UP000005237">
    <property type="component" value="Unassembled WGS sequence"/>
</dbReference>
<dbReference type="Gene3D" id="3.40.50.720">
    <property type="entry name" value="NAD(P)-binding Rossmann-like Domain"/>
    <property type="match status" value="1"/>
</dbReference>
<organism evidence="2 3">
    <name type="scientific">Caenorhabditis japonica</name>
    <dbReference type="NCBI Taxonomy" id="281687"/>
    <lineage>
        <taxon>Eukaryota</taxon>
        <taxon>Metazoa</taxon>
        <taxon>Ecdysozoa</taxon>
        <taxon>Nematoda</taxon>
        <taxon>Chromadorea</taxon>
        <taxon>Rhabditida</taxon>
        <taxon>Rhabditina</taxon>
        <taxon>Rhabditomorpha</taxon>
        <taxon>Rhabditoidea</taxon>
        <taxon>Rhabditidae</taxon>
        <taxon>Peloderinae</taxon>
        <taxon>Caenorhabditis</taxon>
    </lineage>
</organism>
<reference evidence="3" key="1">
    <citation type="submission" date="2010-08" db="EMBL/GenBank/DDBJ databases">
        <authorList>
            <consortium name="Caenorhabditis japonica Sequencing Consortium"/>
            <person name="Wilson R.K."/>
        </authorList>
    </citation>
    <scope>NUCLEOTIDE SEQUENCE [LARGE SCALE GENOMIC DNA]</scope>
    <source>
        <strain evidence="3">DF5081</strain>
    </source>
</reference>
<evidence type="ECO:0000259" key="1">
    <source>
        <dbReference type="Pfam" id="PF16363"/>
    </source>
</evidence>
<accession>A0A8R1DMC6</accession>
<sequence>MTVLITGGISEFSTKLAEILISDGNKVLLLMHGNPNDQIPTALLNNPSLTLLNLSSVNEDGIRGLIAKNDVETVFDASLTTPDVELGPIQGAKTLILGITSVLDAIRTSSPVPSLVLVSGEEVYGNSTIRVETQPLEPVSFVGAAQMSVEAMVHSYAVSYRIPIVIGRVEKTLSIPDAALGIIKIAQLAKTFENPAEVFNISSQNNEKVLKSGVWAPNSAENVGEIDGSTTKLQPLLLVYGEDGTAKKKFLELVKSEGLEVKESSIKDFQAASDKSVWDEVNSLSPSHLIYFSNENEQFEGDCFTLRTNMATNLYFPWLLASVAERTATHFTHFGNQHLIGTDSQESSAEAVKGFAEKMLVYFENTLRLGQNVDSNVLEMIKARKTSRINNNNV</sequence>
<dbReference type="EnsemblMetazoa" id="CJA06758.1">
    <property type="protein sequence ID" value="CJA06758.1"/>
    <property type="gene ID" value="WBGene00125962"/>
</dbReference>
<feature type="domain" description="NAD(P)-binding" evidence="1">
    <location>
        <begin position="4"/>
        <end position="171"/>
    </location>
</feature>
<evidence type="ECO:0000313" key="2">
    <source>
        <dbReference type="EnsemblMetazoa" id="CJA06758.1"/>
    </source>
</evidence>
<dbReference type="SUPFAM" id="SSF51735">
    <property type="entry name" value="NAD(P)-binding Rossmann-fold domains"/>
    <property type="match status" value="1"/>
</dbReference>
<dbReference type="InterPro" id="IPR016040">
    <property type="entry name" value="NAD(P)-bd_dom"/>
</dbReference>
<reference evidence="2" key="2">
    <citation type="submission" date="2022-06" db="UniProtKB">
        <authorList>
            <consortium name="EnsemblMetazoa"/>
        </authorList>
    </citation>
    <scope>IDENTIFICATION</scope>
    <source>
        <strain evidence="2">DF5081</strain>
    </source>
</reference>